<sequence length="105" mass="12288">MEVKECFGFLERADGQEFQNLYYYIPNIPLSKGIRFIVDELDYTQFIDIRYDNRKISLYVDHDGNGLEGWWDDEMNLVVSEDESGLQDEGREFVTGDYVLEAVDA</sequence>
<reference evidence="1" key="1">
    <citation type="submission" date="2023-04" db="EMBL/GenBank/DDBJ databases">
        <authorList>
            <person name="Vijverberg K."/>
            <person name="Xiong W."/>
            <person name="Schranz E."/>
        </authorList>
    </citation>
    <scope>NUCLEOTIDE SEQUENCE</scope>
</reference>
<name>A0AA35YZW2_LACSI</name>
<protein>
    <submittedName>
        <fullName evidence="1">Uncharacterized protein</fullName>
    </submittedName>
</protein>
<evidence type="ECO:0000313" key="2">
    <source>
        <dbReference type="Proteomes" id="UP001177003"/>
    </source>
</evidence>
<gene>
    <name evidence="1" type="ORF">LSALG_LOCUS22750</name>
</gene>
<dbReference type="EMBL" id="OX465080">
    <property type="protein sequence ID" value="CAI9283141.1"/>
    <property type="molecule type" value="Genomic_DNA"/>
</dbReference>
<organism evidence="1 2">
    <name type="scientific">Lactuca saligna</name>
    <name type="common">Willowleaf lettuce</name>
    <dbReference type="NCBI Taxonomy" id="75948"/>
    <lineage>
        <taxon>Eukaryota</taxon>
        <taxon>Viridiplantae</taxon>
        <taxon>Streptophyta</taxon>
        <taxon>Embryophyta</taxon>
        <taxon>Tracheophyta</taxon>
        <taxon>Spermatophyta</taxon>
        <taxon>Magnoliopsida</taxon>
        <taxon>eudicotyledons</taxon>
        <taxon>Gunneridae</taxon>
        <taxon>Pentapetalae</taxon>
        <taxon>asterids</taxon>
        <taxon>campanulids</taxon>
        <taxon>Asterales</taxon>
        <taxon>Asteraceae</taxon>
        <taxon>Cichorioideae</taxon>
        <taxon>Cichorieae</taxon>
        <taxon>Lactucinae</taxon>
        <taxon>Lactuca</taxon>
    </lineage>
</organism>
<proteinExistence type="predicted"/>
<keyword evidence="2" id="KW-1185">Reference proteome</keyword>
<dbReference type="Proteomes" id="UP001177003">
    <property type="component" value="Chromosome 4"/>
</dbReference>
<dbReference type="AlphaFoldDB" id="A0AA35YZW2"/>
<accession>A0AA35YZW2</accession>
<evidence type="ECO:0000313" key="1">
    <source>
        <dbReference type="EMBL" id="CAI9283141.1"/>
    </source>
</evidence>